<accession>A0AAD9VT48</accession>
<keyword evidence="4" id="KW-1185">Reference proteome</keyword>
<sequence length="871" mass="100743">MEFNKNQYVLPPKTHSCSFLASNSTTSKENISQEKQLDEPTYTFPKDTHDIMDNKYPKLTIGMFFEFMRTAYQVNDSFEGLAAMLTTKSEIDWNKLAKIDLNLDMSVNDKKSENDNQLSKDITSDSKSLSGEKLNLTKALTSQENICGNEVGLYVPEMLQDVADSNCQMNLSLMTKQYTKKIIPLQNVQLNCMEKEDDSQNLKTKENNVEDVDRSLGNVLHIEQAKTKQRKQHMEERERILTNIMKKNLSDILHEGLLDSILPYMLPKPTMSQPIIKKSVANVDMKKTTSLPYNVDNGVTTSLSVSKDRDKSKQVKKSTDMNEVEIHVCDEGKNMKKDFRCPQRLLIQKMRYFADITAGQKLEEIDISVHCDIVIFDWLMRWVKKDIIKKTEWPTLETSNVIPILVSASFLQMEPLLEHCLQYCHNNMSDILKTSTTLTCLNDNLLTRLAELFTNEDVESLQDKKDKIQSRLFCKLIIALTEINPDNKRGHYGSLATLFKCGKCNKNVVQSISDFIPCIPTAMQIDNKGIIHNKHIRDSTWSLNEYITTLRSELRSWRDVYWRLWEYPQFFVNEQQRPMPFPLGRYPCCSQRAYRFEVLPNQRGCKYKEHLPNIKTEKDMNILNTFVTYKEIISIEPPQLFFPEKITRLVARDSSIQSGKLICKETMWWNGLELVPPRLQLGLLGKIWNGSTSHKLTHTDLEKSLNKDLRQTMDRSSASSSATYSDEDEIETNQGDNNIDDESYDSEESSAWSSLRSIDKTKRKLKIPTIKSGNGRCWSTNLLIRYNQDNQRDFEERISAQMISLLTKRTSIDHTLSTKSCNRQRAQIYKNILPIGGTYMKLEAEFRDQWAQSYKYKNSLTGKNSIRSKKQ</sequence>
<feature type="compositionally biased region" description="Polar residues" evidence="1">
    <location>
        <begin position="115"/>
        <end position="128"/>
    </location>
</feature>
<evidence type="ECO:0000313" key="4">
    <source>
        <dbReference type="Proteomes" id="UP001258017"/>
    </source>
</evidence>
<dbReference type="InterPro" id="IPR011333">
    <property type="entry name" value="SKP1/BTB/POZ_sf"/>
</dbReference>
<organism evidence="3 4">
    <name type="scientific">Odynerus spinipes</name>
    <dbReference type="NCBI Taxonomy" id="1348599"/>
    <lineage>
        <taxon>Eukaryota</taxon>
        <taxon>Metazoa</taxon>
        <taxon>Ecdysozoa</taxon>
        <taxon>Arthropoda</taxon>
        <taxon>Hexapoda</taxon>
        <taxon>Insecta</taxon>
        <taxon>Pterygota</taxon>
        <taxon>Neoptera</taxon>
        <taxon>Endopterygota</taxon>
        <taxon>Hymenoptera</taxon>
        <taxon>Apocrita</taxon>
        <taxon>Aculeata</taxon>
        <taxon>Vespoidea</taxon>
        <taxon>Vespidae</taxon>
        <taxon>Eumeninae</taxon>
        <taxon>Odynerus</taxon>
    </lineage>
</organism>
<gene>
    <name evidence="3" type="ORF">KPH14_008371</name>
</gene>
<feature type="region of interest" description="Disordered" evidence="1">
    <location>
        <begin position="708"/>
        <end position="750"/>
    </location>
</feature>
<reference evidence="3" key="1">
    <citation type="submission" date="2021-08" db="EMBL/GenBank/DDBJ databases">
        <authorList>
            <person name="Misof B."/>
            <person name="Oliver O."/>
            <person name="Podsiadlowski L."/>
            <person name="Donath A."/>
            <person name="Peters R."/>
            <person name="Mayer C."/>
            <person name="Rust J."/>
            <person name="Gunkel S."/>
            <person name="Lesny P."/>
            <person name="Martin S."/>
            <person name="Oeyen J.P."/>
            <person name="Petersen M."/>
            <person name="Panagiotis P."/>
            <person name="Wilbrandt J."/>
            <person name="Tanja T."/>
        </authorList>
    </citation>
    <scope>NUCLEOTIDE SEQUENCE</scope>
    <source>
        <strain evidence="3">GBR_01_08_01A</strain>
        <tissue evidence="3">Thorax + abdomen</tissue>
    </source>
</reference>
<proteinExistence type="predicted"/>
<comment type="caution">
    <text evidence="3">The sequence shown here is derived from an EMBL/GenBank/DDBJ whole genome shotgun (WGS) entry which is preliminary data.</text>
</comment>
<dbReference type="PANTHER" id="PTHR20946">
    <property type="entry name" value="SANT AND BTB DOMAIN REGULATOR OF CLASS SWITCH RECOMBINATION"/>
    <property type="match status" value="1"/>
</dbReference>
<dbReference type="AlphaFoldDB" id="A0AAD9VT48"/>
<feature type="compositionally biased region" description="Acidic residues" evidence="1">
    <location>
        <begin position="738"/>
        <end position="748"/>
    </location>
</feature>
<dbReference type="EMBL" id="JAIFRP010000019">
    <property type="protein sequence ID" value="KAK2586083.1"/>
    <property type="molecule type" value="Genomic_DNA"/>
</dbReference>
<dbReference type="Proteomes" id="UP001258017">
    <property type="component" value="Unassembled WGS sequence"/>
</dbReference>
<dbReference type="Gene3D" id="3.30.710.10">
    <property type="entry name" value="Potassium Channel Kv1.1, Chain A"/>
    <property type="match status" value="1"/>
</dbReference>
<dbReference type="InterPro" id="IPR045902">
    <property type="entry name" value="SANBR-like"/>
</dbReference>
<evidence type="ECO:0000256" key="1">
    <source>
        <dbReference type="SAM" id="MobiDB-lite"/>
    </source>
</evidence>
<name>A0AAD9VT48_9HYME</name>
<feature type="region of interest" description="Disordered" evidence="1">
    <location>
        <begin position="109"/>
        <end position="128"/>
    </location>
</feature>
<evidence type="ECO:0000259" key="2">
    <source>
        <dbReference type="Pfam" id="PF11822"/>
    </source>
</evidence>
<dbReference type="Pfam" id="PF11822">
    <property type="entry name" value="BTB_SANBR"/>
    <property type="match status" value="1"/>
</dbReference>
<evidence type="ECO:0000313" key="3">
    <source>
        <dbReference type="EMBL" id="KAK2586083.1"/>
    </source>
</evidence>
<dbReference type="PANTHER" id="PTHR20946:SF0">
    <property type="entry name" value="SANT AND BTB DOMAIN REGULATOR OF CLASS SWITCH RECOMBINATION"/>
    <property type="match status" value="1"/>
</dbReference>
<dbReference type="InterPro" id="IPR021777">
    <property type="entry name" value="SANBR_BTB"/>
</dbReference>
<feature type="domain" description="SANT and BTB" evidence="2">
    <location>
        <begin position="324"/>
        <end position="421"/>
    </location>
</feature>
<reference evidence="3" key="2">
    <citation type="journal article" date="2023" name="Commun. Biol.">
        <title>Intrasexual cuticular hydrocarbon dimorphism in a wasp sheds light on hydrocarbon biosynthesis genes in Hymenoptera.</title>
        <authorList>
            <person name="Moris V.C."/>
            <person name="Podsiadlowski L."/>
            <person name="Martin S."/>
            <person name="Oeyen J.P."/>
            <person name="Donath A."/>
            <person name="Petersen M."/>
            <person name="Wilbrandt J."/>
            <person name="Misof B."/>
            <person name="Liedtke D."/>
            <person name="Thamm M."/>
            <person name="Scheiner R."/>
            <person name="Schmitt T."/>
            <person name="Niehuis O."/>
        </authorList>
    </citation>
    <scope>NUCLEOTIDE SEQUENCE</scope>
    <source>
        <strain evidence="3">GBR_01_08_01A</strain>
    </source>
</reference>
<protein>
    <recommendedName>
        <fullName evidence="2">SANT and BTB domain-containing protein</fullName>
    </recommendedName>
</protein>